<proteinExistence type="predicted"/>
<dbReference type="PANTHER" id="PTHR10438:SF468">
    <property type="entry name" value="THIOREDOXIN-1-RELATED"/>
    <property type="match status" value="1"/>
</dbReference>
<dbReference type="EMBL" id="JBEPLO010000001">
    <property type="protein sequence ID" value="MET3556898.1"/>
    <property type="molecule type" value="Genomic_DNA"/>
</dbReference>
<feature type="domain" description="Thioredoxin" evidence="1">
    <location>
        <begin position="1"/>
        <end position="106"/>
    </location>
</feature>
<accession>A0ABV2FEA0</accession>
<dbReference type="PROSITE" id="PS51352">
    <property type="entry name" value="THIOREDOXIN_2"/>
    <property type="match status" value="1"/>
</dbReference>
<evidence type="ECO:0000259" key="1">
    <source>
        <dbReference type="PROSITE" id="PS51352"/>
    </source>
</evidence>
<gene>
    <name evidence="2" type="ORF">ABID29_000007</name>
</gene>
<dbReference type="InterPro" id="IPR013766">
    <property type="entry name" value="Thioredoxin_domain"/>
</dbReference>
<name>A0ABV2FEA0_9STRE</name>
<reference evidence="2 3" key="1">
    <citation type="submission" date="2024-06" db="EMBL/GenBank/DDBJ databases">
        <title>Genomic Encyclopedia of Type Strains, Phase IV (KMG-IV): sequencing the most valuable type-strain genomes for metagenomic binning, comparative biology and taxonomic classification.</title>
        <authorList>
            <person name="Goeker M."/>
        </authorList>
    </citation>
    <scope>NUCLEOTIDE SEQUENCE [LARGE SCALE GENOMIC DNA]</scope>
    <source>
        <strain evidence="2 3">DSM 28303</strain>
    </source>
</reference>
<keyword evidence="2" id="KW-0413">Isomerase</keyword>
<dbReference type="PANTHER" id="PTHR10438">
    <property type="entry name" value="THIOREDOXIN"/>
    <property type="match status" value="1"/>
</dbReference>
<dbReference type="Pfam" id="PF00085">
    <property type="entry name" value="Thioredoxin"/>
    <property type="match status" value="1"/>
</dbReference>
<evidence type="ECO:0000313" key="2">
    <source>
        <dbReference type="EMBL" id="MET3556898.1"/>
    </source>
</evidence>
<dbReference type="RefSeq" id="WP_354363571.1">
    <property type="nucleotide sequence ID" value="NZ_JBEPLO010000001.1"/>
</dbReference>
<evidence type="ECO:0000313" key="3">
    <source>
        <dbReference type="Proteomes" id="UP001549122"/>
    </source>
</evidence>
<dbReference type="InterPro" id="IPR036249">
    <property type="entry name" value="Thioredoxin-like_sf"/>
</dbReference>
<keyword evidence="3" id="KW-1185">Reference proteome</keyword>
<comment type="caution">
    <text evidence="2">The sequence shown here is derived from an EMBL/GenBank/DDBJ whole genome shotgun (WGS) entry which is preliminary data.</text>
</comment>
<sequence>MRTPSSLEEVAGLIETGQRLVFVFMASWCPDCHFIAPYLSEIEERFGSATFVELDRDAFMPLAKEWDIFGIPSVVVVENGREVGRLVNKLRKSKEEIIRFLEGLEEK</sequence>
<dbReference type="InterPro" id="IPR050620">
    <property type="entry name" value="Thioredoxin_H-type-like"/>
</dbReference>
<dbReference type="SUPFAM" id="SSF52833">
    <property type="entry name" value="Thioredoxin-like"/>
    <property type="match status" value="1"/>
</dbReference>
<organism evidence="2 3">
    <name type="scientific">Streptococcus rupicaprae</name>
    <dbReference type="NCBI Taxonomy" id="759619"/>
    <lineage>
        <taxon>Bacteria</taxon>
        <taxon>Bacillati</taxon>
        <taxon>Bacillota</taxon>
        <taxon>Bacilli</taxon>
        <taxon>Lactobacillales</taxon>
        <taxon>Streptococcaceae</taxon>
        <taxon>Streptococcus</taxon>
    </lineage>
</organism>
<dbReference type="Proteomes" id="UP001549122">
    <property type="component" value="Unassembled WGS sequence"/>
</dbReference>
<dbReference type="GO" id="GO:0016853">
    <property type="term" value="F:isomerase activity"/>
    <property type="evidence" value="ECO:0007669"/>
    <property type="project" value="UniProtKB-KW"/>
</dbReference>
<dbReference type="Gene3D" id="3.40.30.10">
    <property type="entry name" value="Glutaredoxin"/>
    <property type="match status" value="1"/>
</dbReference>
<protein>
    <submittedName>
        <fullName evidence="2">Thiol-disulfide isomerase/thioredoxin</fullName>
    </submittedName>
</protein>
<dbReference type="CDD" id="cd02947">
    <property type="entry name" value="TRX_family"/>
    <property type="match status" value="1"/>
</dbReference>